<evidence type="ECO:0000256" key="1">
    <source>
        <dbReference type="ARBA" id="ARBA00004123"/>
    </source>
</evidence>
<name>A0A1L7X732_9HELO</name>
<evidence type="ECO:0000313" key="8">
    <source>
        <dbReference type="Proteomes" id="UP000184330"/>
    </source>
</evidence>
<organism evidence="7 8">
    <name type="scientific">Phialocephala subalpina</name>
    <dbReference type="NCBI Taxonomy" id="576137"/>
    <lineage>
        <taxon>Eukaryota</taxon>
        <taxon>Fungi</taxon>
        <taxon>Dikarya</taxon>
        <taxon>Ascomycota</taxon>
        <taxon>Pezizomycotina</taxon>
        <taxon>Leotiomycetes</taxon>
        <taxon>Helotiales</taxon>
        <taxon>Mollisiaceae</taxon>
        <taxon>Phialocephala</taxon>
        <taxon>Phialocephala fortinii species complex</taxon>
    </lineage>
</organism>
<evidence type="ECO:0000313" key="7">
    <source>
        <dbReference type="EMBL" id="CZR60827.1"/>
    </source>
</evidence>
<proteinExistence type="predicted"/>
<reference evidence="7 8" key="1">
    <citation type="submission" date="2016-03" db="EMBL/GenBank/DDBJ databases">
        <authorList>
            <person name="Ploux O."/>
        </authorList>
    </citation>
    <scope>NUCLEOTIDE SEQUENCE [LARGE SCALE GENOMIC DNA]</scope>
    <source>
        <strain evidence="7 8">UAMH 11012</strain>
    </source>
</reference>
<dbReference type="SUPFAM" id="SSF50978">
    <property type="entry name" value="WD40 repeat-like"/>
    <property type="match status" value="1"/>
</dbReference>
<dbReference type="InterPro" id="IPR021717">
    <property type="entry name" value="Nucleoporin_Nup160"/>
</dbReference>
<dbReference type="STRING" id="576137.A0A1L7X732"/>
<dbReference type="GO" id="GO:0017056">
    <property type="term" value="F:structural constituent of nuclear pore"/>
    <property type="evidence" value="ECO:0007669"/>
    <property type="project" value="TreeGrafter"/>
</dbReference>
<feature type="domain" description="Nucleoporin Nup120/160 beta-propeller" evidence="4">
    <location>
        <begin position="81"/>
        <end position="580"/>
    </location>
</feature>
<keyword evidence="3" id="KW-0539">Nucleus</keyword>
<dbReference type="Proteomes" id="UP000184330">
    <property type="component" value="Unassembled WGS sequence"/>
</dbReference>
<dbReference type="OrthoDB" id="67716at2759"/>
<protein>
    <submittedName>
        <fullName evidence="7">Uncharacterized protein</fullName>
    </submittedName>
</protein>
<dbReference type="GO" id="GO:0005643">
    <property type="term" value="C:nuclear pore"/>
    <property type="evidence" value="ECO:0007669"/>
    <property type="project" value="UniProtKB-ARBA"/>
</dbReference>
<dbReference type="EMBL" id="FJOG01000017">
    <property type="protein sequence ID" value="CZR60827.1"/>
    <property type="molecule type" value="Genomic_DNA"/>
</dbReference>
<feature type="domain" description="Nucleoporin nup120-like HEAT repeat" evidence="6">
    <location>
        <begin position="846"/>
        <end position="1017"/>
    </location>
</feature>
<keyword evidence="8" id="KW-1185">Reference proteome</keyword>
<dbReference type="InterPro" id="IPR059141">
    <property type="entry name" value="Beta-prop_Nup120_160"/>
</dbReference>
<dbReference type="AlphaFoldDB" id="A0A1L7X732"/>
<dbReference type="InterPro" id="IPR048884">
    <property type="entry name" value="Nup120_helical"/>
</dbReference>
<dbReference type="PANTHER" id="PTHR21286">
    <property type="entry name" value="NUCLEAR PORE COMPLEX PROTEIN NUP160"/>
    <property type="match status" value="1"/>
</dbReference>
<evidence type="ECO:0000259" key="6">
    <source>
        <dbReference type="Pfam" id="PF23300"/>
    </source>
</evidence>
<keyword evidence="2" id="KW-0813">Transport</keyword>
<sequence length="1185" mass="132385">MEISSPFYAYKETRLDLDPTVQGSTVIIRLPAPAATTHSRAGQKRPHVADIPIAEDENAFRQRHLATTSSIYHRRHHKSPRSFLWRVLEDGKVLSIRAVDVSRHGSATDANLTLRLVFPSPIKPGCIAFSDSKDHDILHGFALTEAKQLFTLNLRPEFFRKTASTEDNVLEWCKSYASAALGFKHAHRLVALSSEELLLSFTDGGLIKFDRLAGPDGPTWQETHYNEGGWRQAVRTFVNVPGGTAIRYGGENLELSTAISIASPVISIDGMPYAFTVSLDHKIRVWNLQTRKIAYIGDILDQELNAQEQAKRVIDPSQSQLVKVYGKSQESALCVTFSPLGSGQFKFWHVTPAADGTVIFTDIFPSNVLEPQAPSSEIWTLADFAVITDDSQINKFGLWVLWKNNVTYRLHRVDFQSGSVSGVSNAWRDGWNAMATETLRETLLPTVLPSDAADGTDKWLDFILSPGRFTEATVETGLAIYAKGLGGSKELSRRPGTLPDRMCTVIASTTSLSQASNGNMDFEQFRSSTDAQWRRFYRLLLELDKQRGEAMSLVIDYEGEMPWVILADGITSIRTCSSLERIWHNNGMVPSGTEHVARPLFAAATFRDSLSDQFVHNCRARLTEEIFQEPSLTDPMRMRTFYHTCNFASQIGEEEYDQLYSGIGGGFKDVTPQVYENILTLLVDTTNSAKGDPILPLAEFGKKLIVKGVQEIVELHRNVCLDQIILLILIEAEVNHTEEGIQFETATVFRQLMLMLQRLELIGWLASTQITLEINPKKERSNSITESTSSLNKKPASMETITVLEGVMRHLFGLDSRNDKMSSMVTDAIIQICAPNSTYEAPPSVIQCFLLEKNRPDLALDFSRFTGPDAFSTYIQGRAYLAANDALTASTQFKKAALGMAYPNKHAEHRSAGYLDDFEKNLLNSGLPEYYSHIVALYDREKIYSFVIDFARLALQFIKPNTTDMNHPKIRTEMHSRLFNAAIQTSRYELAHSILTLFTDTALQHSSLRTLVTKMCESSYALQLVDLPLIGLQDEVDDILAQKCQGIVDVSVGVPYHKILYAWRIKRGDFRGAAAISFERLQRLQDSGDGDRVLGDDGLETPITKQYIALINALSCVDPKQAWIFSEEPARKSSGAGLASKHAPPKRKVVTLDDVRRSYQAELDRIAAIQNDQFEFAGGDEMDVL</sequence>
<dbReference type="Pfam" id="PF23300">
    <property type="entry name" value="HEAT_Nup120"/>
    <property type="match status" value="1"/>
</dbReference>
<evidence type="ECO:0000259" key="5">
    <source>
        <dbReference type="Pfam" id="PF21486"/>
    </source>
</evidence>
<dbReference type="InterPro" id="IPR056548">
    <property type="entry name" value="HEAT_Nup120"/>
</dbReference>
<accession>A0A1L7X732</accession>
<dbReference type="InterPro" id="IPR036322">
    <property type="entry name" value="WD40_repeat_dom_sf"/>
</dbReference>
<dbReference type="PANTHER" id="PTHR21286:SF0">
    <property type="entry name" value="NUCLEAR PORE COMPLEX PROTEIN NUP160"/>
    <property type="match status" value="1"/>
</dbReference>
<dbReference type="Pfam" id="PF21486">
    <property type="entry name" value="NUP120_helical"/>
    <property type="match status" value="1"/>
</dbReference>
<evidence type="ECO:0000259" key="4">
    <source>
        <dbReference type="Pfam" id="PF11715"/>
    </source>
</evidence>
<comment type="subcellular location">
    <subcellularLocation>
        <location evidence="1">Nucleus</location>
    </subcellularLocation>
</comment>
<evidence type="ECO:0000256" key="2">
    <source>
        <dbReference type="ARBA" id="ARBA00022448"/>
    </source>
</evidence>
<gene>
    <name evidence="7" type="ORF">PAC_10723</name>
</gene>
<feature type="domain" description="Nucleoporin Nup120 helical" evidence="5">
    <location>
        <begin position="622"/>
        <end position="752"/>
    </location>
</feature>
<dbReference type="Pfam" id="PF11715">
    <property type="entry name" value="Beta-prop_Nup120_160"/>
    <property type="match status" value="1"/>
</dbReference>
<evidence type="ECO:0000256" key="3">
    <source>
        <dbReference type="ARBA" id="ARBA00023242"/>
    </source>
</evidence>